<proteinExistence type="predicted"/>
<dbReference type="Pfam" id="PF00069">
    <property type="entry name" value="Pkinase"/>
    <property type="match status" value="1"/>
</dbReference>
<evidence type="ECO:0000256" key="3">
    <source>
        <dbReference type="ARBA" id="ARBA00022741"/>
    </source>
</evidence>
<feature type="binding site" evidence="6">
    <location>
        <position position="215"/>
    </location>
    <ligand>
        <name>ATP</name>
        <dbReference type="ChEBI" id="CHEBI:30616"/>
    </ligand>
</feature>
<dbReference type="InterPro" id="IPR000719">
    <property type="entry name" value="Prot_kinase_dom"/>
</dbReference>
<evidence type="ECO:0000256" key="4">
    <source>
        <dbReference type="ARBA" id="ARBA00022777"/>
    </source>
</evidence>
<feature type="region of interest" description="Disordered" evidence="7">
    <location>
        <begin position="1"/>
        <end position="84"/>
    </location>
</feature>
<dbReference type="SUPFAM" id="SSF56112">
    <property type="entry name" value="Protein kinase-like (PK-like)"/>
    <property type="match status" value="1"/>
</dbReference>
<keyword evidence="3 6" id="KW-0547">Nucleotide-binding</keyword>
<keyword evidence="2" id="KW-0808">Transferase</keyword>
<reference evidence="9" key="1">
    <citation type="submission" date="2021-01" db="EMBL/GenBank/DDBJ databases">
        <authorList>
            <person name="Corre E."/>
            <person name="Pelletier E."/>
            <person name="Niang G."/>
            <person name="Scheremetjew M."/>
            <person name="Finn R."/>
            <person name="Kale V."/>
            <person name="Holt S."/>
            <person name="Cochrane G."/>
            <person name="Meng A."/>
            <person name="Brown T."/>
            <person name="Cohen L."/>
        </authorList>
    </citation>
    <scope>NUCLEOTIDE SEQUENCE</scope>
    <source>
        <strain evidence="9">CCMP1243</strain>
    </source>
</reference>
<keyword evidence="5 6" id="KW-0067">ATP-binding</keyword>
<keyword evidence="4" id="KW-0418">Kinase</keyword>
<dbReference type="PROSITE" id="PS50011">
    <property type="entry name" value="PROTEIN_KINASE_DOM"/>
    <property type="match status" value="1"/>
</dbReference>
<feature type="domain" description="Protein kinase" evidence="8">
    <location>
        <begin position="182"/>
        <end position="442"/>
    </location>
</feature>
<evidence type="ECO:0000256" key="5">
    <source>
        <dbReference type="ARBA" id="ARBA00022840"/>
    </source>
</evidence>
<dbReference type="GO" id="GO:0004674">
    <property type="term" value="F:protein serine/threonine kinase activity"/>
    <property type="evidence" value="ECO:0007669"/>
    <property type="project" value="UniProtKB-KW"/>
</dbReference>
<evidence type="ECO:0000256" key="2">
    <source>
        <dbReference type="ARBA" id="ARBA00022679"/>
    </source>
</evidence>
<dbReference type="Gene3D" id="1.10.510.10">
    <property type="entry name" value="Transferase(Phosphotransferase) domain 1"/>
    <property type="match status" value="1"/>
</dbReference>
<organism evidence="9">
    <name type="scientific">Rhizochromulina marina</name>
    <dbReference type="NCBI Taxonomy" id="1034831"/>
    <lineage>
        <taxon>Eukaryota</taxon>
        <taxon>Sar</taxon>
        <taxon>Stramenopiles</taxon>
        <taxon>Ochrophyta</taxon>
        <taxon>Dictyochophyceae</taxon>
        <taxon>Rhizochromulinales</taxon>
        <taxon>Rhizochromulina</taxon>
    </lineage>
</organism>
<feature type="compositionally biased region" description="Low complexity" evidence="7">
    <location>
        <begin position="1"/>
        <end position="13"/>
    </location>
</feature>
<feature type="compositionally biased region" description="Basic residues" evidence="7">
    <location>
        <begin position="33"/>
        <end position="43"/>
    </location>
</feature>
<protein>
    <recommendedName>
        <fullName evidence="8">Protein kinase domain-containing protein</fullName>
    </recommendedName>
</protein>
<name>A0A7S2SPC4_9STRA</name>
<dbReference type="PANTHER" id="PTHR24351">
    <property type="entry name" value="RIBOSOMAL PROTEIN S6 KINASE"/>
    <property type="match status" value="1"/>
</dbReference>
<dbReference type="GO" id="GO:0005524">
    <property type="term" value="F:ATP binding"/>
    <property type="evidence" value="ECO:0007669"/>
    <property type="project" value="UniProtKB-UniRule"/>
</dbReference>
<accession>A0A7S2SPC4</accession>
<dbReference type="PROSITE" id="PS00107">
    <property type="entry name" value="PROTEIN_KINASE_ATP"/>
    <property type="match status" value="1"/>
</dbReference>
<gene>
    <name evidence="9" type="ORF">RMAR1173_LOCUS17294</name>
</gene>
<dbReference type="InterPro" id="IPR017441">
    <property type="entry name" value="Protein_kinase_ATP_BS"/>
</dbReference>
<dbReference type="InterPro" id="IPR011009">
    <property type="entry name" value="Kinase-like_dom_sf"/>
</dbReference>
<dbReference type="AlphaFoldDB" id="A0A7S2SPC4"/>
<evidence type="ECO:0000259" key="8">
    <source>
        <dbReference type="PROSITE" id="PS50011"/>
    </source>
</evidence>
<evidence type="ECO:0000256" key="6">
    <source>
        <dbReference type="PROSITE-ProRule" id="PRU10141"/>
    </source>
</evidence>
<dbReference type="Gene3D" id="3.30.200.20">
    <property type="entry name" value="Phosphorylase Kinase, domain 1"/>
    <property type="match status" value="1"/>
</dbReference>
<sequence>MLGLALGQGALLGSSEPTVQKGKSSSSLATKTLKPKRWVRPNARRSASELPLADPGLEKFPRTAAAARGEPSSQADAPAGADLGSGVSLPPLGLSAGPPVGVLLRSSSSSMEIRRETMARRASSVSTILSASSTPAPRPGAKCRELDTGGIPLGHQEILGEHDAVRSTALAEQGVRRDGGAYVVEGGIGVGGYSTVLLVSRRGSGEKFAMKVIRKRRYRSDTHRSRLIHELRISLELEPSPFLQRSTEVFEDAASVYLFSDFYSNGDLFVHLQHMAQRHHRGLSERRTRLIVSEVVLGLEHLHAHQFVHRDIKLENIAVDCDGHIKLIDFGLAHCMQDGHTTPPSGSVHYLAPEMLREGRVGTFTDWWALGVLVHELLTSYAPWTVINSCEQLRSEILSGRPRLSKSLSSTSTQFIKSLMNVDYMSRLGTLGTRQVKNHPFFQGLSWQAVAAREGERPIVGSVGTLQAAACPEAIHAYLHEEVRESANFYLGYPDIGSRPTATAEPGI</sequence>
<dbReference type="SMART" id="SM00220">
    <property type="entry name" value="S_TKc"/>
    <property type="match status" value="1"/>
</dbReference>
<feature type="compositionally biased region" description="Low complexity" evidence="7">
    <location>
        <begin position="21"/>
        <end position="32"/>
    </location>
</feature>
<evidence type="ECO:0000313" key="9">
    <source>
        <dbReference type="EMBL" id="CAD9705950.1"/>
    </source>
</evidence>
<dbReference type="EMBL" id="HBHJ01026219">
    <property type="protein sequence ID" value="CAD9705950.1"/>
    <property type="molecule type" value="Transcribed_RNA"/>
</dbReference>
<evidence type="ECO:0000256" key="7">
    <source>
        <dbReference type="SAM" id="MobiDB-lite"/>
    </source>
</evidence>
<evidence type="ECO:0000256" key="1">
    <source>
        <dbReference type="ARBA" id="ARBA00022527"/>
    </source>
</evidence>
<keyword evidence="1" id="KW-0723">Serine/threonine-protein kinase</keyword>